<evidence type="ECO:0000313" key="1">
    <source>
        <dbReference type="EMBL" id="PAE87649.1"/>
    </source>
</evidence>
<gene>
    <name evidence="1" type="ORF">CHH72_17335</name>
</gene>
<accession>A0A268NWN9</accession>
<protein>
    <submittedName>
        <fullName evidence="1">Uncharacterized protein</fullName>
    </submittedName>
</protein>
<organism evidence="1 2">
    <name type="scientific">Shouchella clausii</name>
    <name type="common">Alkalihalobacillus clausii</name>
    <dbReference type="NCBI Taxonomy" id="79880"/>
    <lineage>
        <taxon>Bacteria</taxon>
        <taxon>Bacillati</taxon>
        <taxon>Bacillota</taxon>
        <taxon>Bacilli</taxon>
        <taxon>Bacillales</taxon>
        <taxon>Bacillaceae</taxon>
        <taxon>Shouchella</taxon>
    </lineage>
</organism>
<comment type="caution">
    <text evidence="1">The sequence shown here is derived from an EMBL/GenBank/DDBJ whole genome shotgun (WGS) entry which is preliminary data.</text>
</comment>
<dbReference type="Proteomes" id="UP000216207">
    <property type="component" value="Unassembled WGS sequence"/>
</dbReference>
<dbReference type="EMBL" id="NPCC01000032">
    <property type="protein sequence ID" value="PAE87649.1"/>
    <property type="molecule type" value="Genomic_DNA"/>
</dbReference>
<dbReference type="RefSeq" id="WP_095327097.1">
    <property type="nucleotide sequence ID" value="NZ_NPCC01000032.1"/>
</dbReference>
<proteinExistence type="predicted"/>
<sequence length="122" mass="13939">MECWHSRISLVKGYPHCLDCKKDFKHGELGKIRQARKQQCSHPNLEYGYASNPPKALCHDCHHYITYVTDRNGKPVKEGDTIEFAKTGIPYKVITKNGLLGAYEDGEFIALKDVLRNFVKTN</sequence>
<reference evidence="1 2" key="1">
    <citation type="submission" date="2017-07" db="EMBL/GenBank/DDBJ databases">
        <title>Isolation and whole genome analysis of endospore-forming bacteria from heroin.</title>
        <authorList>
            <person name="Kalinowski J."/>
            <person name="Ahrens B."/>
            <person name="Al-Dilaimi A."/>
            <person name="Winkler A."/>
            <person name="Wibberg D."/>
            <person name="Schleenbecker U."/>
            <person name="Ruckert C."/>
            <person name="Wolfel R."/>
            <person name="Grass G."/>
        </authorList>
    </citation>
    <scope>NUCLEOTIDE SEQUENCE [LARGE SCALE GENOMIC DNA]</scope>
    <source>
        <strain evidence="1 2">7539</strain>
    </source>
</reference>
<name>A0A268NWN9_SHOCL</name>
<evidence type="ECO:0000313" key="2">
    <source>
        <dbReference type="Proteomes" id="UP000216207"/>
    </source>
</evidence>
<dbReference type="AlphaFoldDB" id="A0A268NWN9"/>